<keyword evidence="11" id="KW-1185">Reference proteome</keyword>
<dbReference type="SMART" id="SM00862">
    <property type="entry name" value="Trans_reg_C"/>
    <property type="match status" value="1"/>
</dbReference>
<keyword evidence="3" id="KW-0805">Transcription regulation</keyword>
<sequence length="229" mass="26465">MRILIVEDNYPLRHYYTEGLRHLGYAVNSAKDAEEADYYLKEFHPDLAIVDLGLPGEGGLSMLQRWRNKQINLPILIVTVSNTLQEKVAVLNAGADDYVIKPIHHEELNARIQALMRRKSGLTSQLIKISPFLLNLLRREFSVNDTNIKLTSFEFTIIETLMRNNGRVVSKEMIMRELYTKDVDEPRGSHTIDVLMGRLRKKILSKWPEEIIFTIRGQGYIFDVKSHDV</sequence>
<dbReference type="PROSITE" id="PS50110">
    <property type="entry name" value="RESPONSE_REGULATORY"/>
    <property type="match status" value="1"/>
</dbReference>
<dbReference type="InterPro" id="IPR001867">
    <property type="entry name" value="OmpR/PhoB-type_DNA-bd"/>
</dbReference>
<evidence type="ECO:0000256" key="3">
    <source>
        <dbReference type="ARBA" id="ARBA00023015"/>
    </source>
</evidence>
<feature type="modified residue" description="4-aspartylphosphate" evidence="6">
    <location>
        <position position="51"/>
    </location>
</feature>
<dbReference type="GO" id="GO:0005829">
    <property type="term" value="C:cytosol"/>
    <property type="evidence" value="ECO:0007669"/>
    <property type="project" value="TreeGrafter"/>
</dbReference>
<reference evidence="11" key="1">
    <citation type="submission" date="2016-10" db="EMBL/GenBank/DDBJ databases">
        <authorList>
            <person name="Varghese N."/>
            <person name="Submissions S."/>
        </authorList>
    </citation>
    <scope>NUCLEOTIDE SEQUENCE [LARGE SCALE GENOMIC DNA]</scope>
    <source>
        <strain evidence="11">DSM 16522</strain>
    </source>
</reference>
<accession>A0A1I5BZ00</accession>
<keyword evidence="1 6" id="KW-0597">Phosphoprotein</keyword>
<dbReference type="EMBL" id="FOVO01000023">
    <property type="protein sequence ID" value="SFN79925.1"/>
    <property type="molecule type" value="Genomic_DNA"/>
</dbReference>
<dbReference type="Pfam" id="PF00072">
    <property type="entry name" value="Response_reg"/>
    <property type="match status" value="1"/>
</dbReference>
<dbReference type="CDD" id="cd00383">
    <property type="entry name" value="trans_reg_C"/>
    <property type="match status" value="1"/>
</dbReference>
<gene>
    <name evidence="10" type="ORF">SAMN05421579_1231</name>
</gene>
<evidence type="ECO:0000256" key="7">
    <source>
        <dbReference type="PROSITE-ProRule" id="PRU01091"/>
    </source>
</evidence>
<evidence type="ECO:0000256" key="2">
    <source>
        <dbReference type="ARBA" id="ARBA00023012"/>
    </source>
</evidence>
<dbReference type="InterPro" id="IPR039420">
    <property type="entry name" value="WalR-like"/>
</dbReference>
<keyword evidence="2" id="KW-0902">Two-component regulatory system</keyword>
<feature type="domain" description="OmpR/PhoB-type" evidence="9">
    <location>
        <begin position="124"/>
        <end position="224"/>
    </location>
</feature>
<dbReference type="SMART" id="SM00448">
    <property type="entry name" value="REC"/>
    <property type="match status" value="1"/>
</dbReference>
<dbReference type="RefSeq" id="WP_092519620.1">
    <property type="nucleotide sequence ID" value="NZ_CAWRAH010000066.1"/>
</dbReference>
<name>A0A1I5BZ00_9GAMM</name>
<evidence type="ECO:0000259" key="8">
    <source>
        <dbReference type="PROSITE" id="PS50110"/>
    </source>
</evidence>
<dbReference type="Gene3D" id="3.40.50.2300">
    <property type="match status" value="1"/>
</dbReference>
<dbReference type="GO" id="GO:0000976">
    <property type="term" value="F:transcription cis-regulatory region binding"/>
    <property type="evidence" value="ECO:0007669"/>
    <property type="project" value="TreeGrafter"/>
</dbReference>
<evidence type="ECO:0000256" key="1">
    <source>
        <dbReference type="ARBA" id="ARBA00022553"/>
    </source>
</evidence>
<evidence type="ECO:0000313" key="10">
    <source>
        <dbReference type="EMBL" id="SFN79925.1"/>
    </source>
</evidence>
<evidence type="ECO:0000313" key="11">
    <source>
        <dbReference type="Proteomes" id="UP000199011"/>
    </source>
</evidence>
<dbReference type="PANTHER" id="PTHR48111">
    <property type="entry name" value="REGULATOR OF RPOS"/>
    <property type="match status" value="1"/>
</dbReference>
<feature type="DNA-binding region" description="OmpR/PhoB-type" evidence="7">
    <location>
        <begin position="124"/>
        <end position="224"/>
    </location>
</feature>
<evidence type="ECO:0000256" key="5">
    <source>
        <dbReference type="ARBA" id="ARBA00023163"/>
    </source>
</evidence>
<protein>
    <submittedName>
        <fullName evidence="10">Two-component system, OmpR family, response regulator PhoP</fullName>
    </submittedName>
</protein>
<dbReference type="GO" id="GO:0000156">
    <property type="term" value="F:phosphorelay response regulator activity"/>
    <property type="evidence" value="ECO:0007669"/>
    <property type="project" value="TreeGrafter"/>
</dbReference>
<dbReference type="Proteomes" id="UP000199011">
    <property type="component" value="Unassembled WGS sequence"/>
</dbReference>
<dbReference type="InterPro" id="IPR011006">
    <property type="entry name" value="CheY-like_superfamily"/>
</dbReference>
<dbReference type="InterPro" id="IPR001789">
    <property type="entry name" value="Sig_transdc_resp-reg_receiver"/>
</dbReference>
<dbReference type="AlphaFoldDB" id="A0A1I5BZ00"/>
<keyword evidence="5" id="KW-0804">Transcription</keyword>
<dbReference type="OrthoDB" id="9802426at2"/>
<feature type="domain" description="Response regulatory" evidence="8">
    <location>
        <begin position="2"/>
        <end position="116"/>
    </location>
</feature>
<organism evidence="10 11">
    <name type="scientific">Xenorhabdus japonica</name>
    <dbReference type="NCBI Taxonomy" id="53341"/>
    <lineage>
        <taxon>Bacteria</taxon>
        <taxon>Pseudomonadati</taxon>
        <taxon>Pseudomonadota</taxon>
        <taxon>Gammaproteobacteria</taxon>
        <taxon>Enterobacterales</taxon>
        <taxon>Morganellaceae</taxon>
        <taxon>Xenorhabdus</taxon>
    </lineage>
</organism>
<dbReference type="GO" id="GO:0032993">
    <property type="term" value="C:protein-DNA complex"/>
    <property type="evidence" value="ECO:0007669"/>
    <property type="project" value="TreeGrafter"/>
</dbReference>
<dbReference type="FunFam" id="3.40.50.2300:FF:000002">
    <property type="entry name" value="DNA-binding response regulator PhoP"/>
    <property type="match status" value="1"/>
</dbReference>
<evidence type="ECO:0000259" key="9">
    <source>
        <dbReference type="PROSITE" id="PS51755"/>
    </source>
</evidence>
<keyword evidence="4 7" id="KW-0238">DNA-binding</keyword>
<dbReference type="PANTHER" id="PTHR48111:SF71">
    <property type="entry name" value="TRANSCRIPTIONAL REGULATORY PROTEIN PHOP"/>
    <property type="match status" value="1"/>
</dbReference>
<dbReference type="STRING" id="53341.SAMN05421579_1231"/>
<dbReference type="Gene3D" id="1.10.10.10">
    <property type="entry name" value="Winged helix-like DNA-binding domain superfamily/Winged helix DNA-binding domain"/>
    <property type="match status" value="1"/>
</dbReference>
<proteinExistence type="predicted"/>
<dbReference type="SUPFAM" id="SSF52172">
    <property type="entry name" value="CheY-like"/>
    <property type="match status" value="1"/>
</dbReference>
<dbReference type="Pfam" id="PF00486">
    <property type="entry name" value="Trans_reg_C"/>
    <property type="match status" value="1"/>
</dbReference>
<evidence type="ECO:0000256" key="4">
    <source>
        <dbReference type="ARBA" id="ARBA00023125"/>
    </source>
</evidence>
<dbReference type="InterPro" id="IPR036388">
    <property type="entry name" value="WH-like_DNA-bd_sf"/>
</dbReference>
<dbReference type="PROSITE" id="PS51755">
    <property type="entry name" value="OMPR_PHOB"/>
    <property type="match status" value="1"/>
</dbReference>
<dbReference type="GO" id="GO:0006355">
    <property type="term" value="P:regulation of DNA-templated transcription"/>
    <property type="evidence" value="ECO:0007669"/>
    <property type="project" value="InterPro"/>
</dbReference>
<evidence type="ECO:0000256" key="6">
    <source>
        <dbReference type="PROSITE-ProRule" id="PRU00169"/>
    </source>
</evidence>